<keyword evidence="5" id="KW-0472">Membrane</keyword>
<dbReference type="SMART" id="SM00897">
    <property type="entry name" value="FIST"/>
    <property type="match status" value="1"/>
</dbReference>
<protein>
    <recommendedName>
        <fullName evidence="10">Histidine kinase</fullName>
    </recommendedName>
</protein>
<feature type="domain" description="FIST C-domain" evidence="7">
    <location>
        <begin position="225"/>
        <end position="370"/>
    </location>
</feature>
<dbReference type="EMBL" id="AGUD01000051">
    <property type="protein sequence ID" value="EHN12016.1"/>
    <property type="molecule type" value="Genomic_DNA"/>
</dbReference>
<gene>
    <name evidence="8" type="ORF">PAI11_11030</name>
</gene>
<evidence type="ECO:0000256" key="5">
    <source>
        <dbReference type="ARBA" id="ARBA00023136"/>
    </source>
</evidence>
<organism evidence="8 9">
    <name type="scientific">Patulibacter medicamentivorans</name>
    <dbReference type="NCBI Taxonomy" id="1097667"/>
    <lineage>
        <taxon>Bacteria</taxon>
        <taxon>Bacillati</taxon>
        <taxon>Actinomycetota</taxon>
        <taxon>Thermoleophilia</taxon>
        <taxon>Solirubrobacterales</taxon>
        <taxon>Patulibacteraceae</taxon>
        <taxon>Patulibacter</taxon>
    </lineage>
</organism>
<dbReference type="AlphaFoldDB" id="H0E2T8"/>
<comment type="subcellular location">
    <subcellularLocation>
        <location evidence="1">Cell membrane</location>
        <topology evidence="1">Multi-pass membrane protein</topology>
    </subcellularLocation>
</comment>
<dbReference type="SMART" id="SM01204">
    <property type="entry name" value="FIST_C"/>
    <property type="match status" value="1"/>
</dbReference>
<dbReference type="Proteomes" id="UP000005143">
    <property type="component" value="Unassembled WGS sequence"/>
</dbReference>
<reference evidence="8 9" key="1">
    <citation type="journal article" date="2013" name="Biodegradation">
        <title>Quantitative proteomic analysis of ibuprofen-degrading Patulibacter sp. strain I11.</title>
        <authorList>
            <person name="Almeida B."/>
            <person name="Kjeldal H."/>
            <person name="Lolas I."/>
            <person name="Knudsen A.D."/>
            <person name="Carvalho G."/>
            <person name="Nielsen K.L."/>
            <person name="Barreto Crespo M.T."/>
            <person name="Stensballe A."/>
            <person name="Nielsen J.L."/>
        </authorList>
    </citation>
    <scope>NUCLEOTIDE SEQUENCE [LARGE SCALE GENOMIC DNA]</scope>
    <source>
        <strain evidence="8 9">I11</strain>
    </source>
</reference>
<evidence type="ECO:0000256" key="4">
    <source>
        <dbReference type="ARBA" id="ARBA00022989"/>
    </source>
</evidence>
<dbReference type="InterPro" id="IPR016741">
    <property type="entry name" value="UCP018953"/>
</dbReference>
<dbReference type="PANTHER" id="PTHR14939:SF5">
    <property type="entry name" value="F-BOX ONLY PROTEIN 22"/>
    <property type="match status" value="1"/>
</dbReference>
<dbReference type="Pfam" id="PF10442">
    <property type="entry name" value="FIST_C"/>
    <property type="match status" value="1"/>
</dbReference>
<comment type="caution">
    <text evidence="8">The sequence shown here is derived from an EMBL/GenBank/DDBJ whole genome shotgun (WGS) entry which is preliminary data.</text>
</comment>
<dbReference type="Pfam" id="PF08495">
    <property type="entry name" value="FIST"/>
    <property type="match status" value="1"/>
</dbReference>
<evidence type="ECO:0000256" key="2">
    <source>
        <dbReference type="ARBA" id="ARBA00022475"/>
    </source>
</evidence>
<dbReference type="RefSeq" id="WP_007571828.1">
    <property type="nucleotide sequence ID" value="NZ_AGUD01000051.1"/>
</dbReference>
<evidence type="ECO:0008006" key="10">
    <source>
        <dbReference type="Google" id="ProtNLM"/>
    </source>
</evidence>
<dbReference type="InterPro" id="IPR013702">
    <property type="entry name" value="FIST_domain_N"/>
</dbReference>
<keyword evidence="3" id="KW-0812">Transmembrane</keyword>
<keyword evidence="2" id="KW-1003">Cell membrane</keyword>
<dbReference type="PIRSF" id="PIRSF018953">
    <property type="entry name" value="UCP018953"/>
    <property type="match status" value="1"/>
</dbReference>
<keyword evidence="4" id="KW-1133">Transmembrane helix</keyword>
<sequence length="388" mass="39409">MPVVVATGYSSAVDPETGVALAARQAQVGLGGASCDLAIVFVSGDHVTEVDAVMATIHEVLAPDELVGCSSGGLIAGGQEHEHGTGVAIWAISVDEGRADVFELRTRPVEDGLALLGMPDPDAGTSSAIILLADASRLPLEGTLRAFEEHLPGVPLIGGVPSMVPPDGRPLLHDRGATDAAAIGIRFSGVEVLPCVSQGARPIGPELAVTAGEGGVIQELAGRPAIEALRETVDGLGAEDQARIRHGLLLGLVVGPGRPEYGAGDFVVRGLAGADPEAGAVVVGAPVEVGQIAQLHVRDPETATRDLEDALRLRRAAAGSGQVAGALAFTCNGRGHDMFGHDHHDADAIQRELGPLPLAGMFSAGEIGPVGGRPFVHGFTATVAVFLA</sequence>
<evidence type="ECO:0000259" key="7">
    <source>
        <dbReference type="SMART" id="SM01204"/>
    </source>
</evidence>
<evidence type="ECO:0000256" key="3">
    <source>
        <dbReference type="ARBA" id="ARBA00022692"/>
    </source>
</evidence>
<proteinExistence type="predicted"/>
<evidence type="ECO:0000313" key="9">
    <source>
        <dbReference type="Proteomes" id="UP000005143"/>
    </source>
</evidence>
<dbReference type="InterPro" id="IPR019494">
    <property type="entry name" value="FIST_C"/>
</dbReference>
<dbReference type="GO" id="GO:0005886">
    <property type="term" value="C:plasma membrane"/>
    <property type="evidence" value="ECO:0007669"/>
    <property type="project" value="UniProtKB-SubCell"/>
</dbReference>
<evidence type="ECO:0000313" key="8">
    <source>
        <dbReference type="EMBL" id="EHN12016.1"/>
    </source>
</evidence>
<dbReference type="PANTHER" id="PTHR14939">
    <property type="entry name" value="F-BOX ONLY PROTEIN 22"/>
    <property type="match status" value="1"/>
</dbReference>
<feature type="domain" description="FIST" evidence="6">
    <location>
        <begin position="36"/>
        <end position="224"/>
    </location>
</feature>
<name>H0E2T8_9ACTN</name>
<evidence type="ECO:0000259" key="6">
    <source>
        <dbReference type="SMART" id="SM00897"/>
    </source>
</evidence>
<evidence type="ECO:0000256" key="1">
    <source>
        <dbReference type="ARBA" id="ARBA00004651"/>
    </source>
</evidence>
<accession>H0E2T8</accession>
<keyword evidence="9" id="KW-1185">Reference proteome</keyword>